<keyword evidence="6" id="KW-1185">Reference proteome</keyword>
<sequence>MTDGLRWRRWAGRLRNPAAAPAPAPVPRPREAPWMAAGPGDDLVERTALQTRVRERLLAGDVALHGLAGIGKSTLARQVAAGLRGRFPGGMLWAAVGQEATGPALAAVIADLVTHLTGEPPGVVTPAQAGERLAAELALRPPVLLVADDVWTADQLTPFLGAGCRLLITTRVGGVLPPGLLRIDVGEMTHDDATALLTRDLPGLPLPDLTALHALTGRWPLLTALANGVLRHGGAAHQLIDQVGAGGWVALDLTVPGERERAVDGLVSAALDRLPEADRRRFLELAIFPEGGPVPDPIIDLLWSGTGGTSPSEAEDLRTAFARLGLVRRDRAGLWMSGVLRTYLRHRLPDHEIAQVNRRLMEVSRPRSGGPWWTMPVTERYLWRHLAFHLQEARWWDELFVAVTDLRRLAVQIPLSGVAAAVADLARMPDPRAGALRARLSRSAHLLHAISPAGALTDVLLSRLGGAPELAADVAALGAAQRTRAGLVARRPLPDVGPDSLTRVIAGDAGWLNCVALAPGMEWIAAGGDTGVITLHDGTEGTALARFTGHVGAVKALAATFDGGYLLSAGSDATLRVWDVARRQERVLWTAAGEILGCAASPASHRVAAVSAVGELIVLDAVGNWRILGHHAGEKLVGCAFLDDDRVVTVTEEGAVAGHEMRSGRRKMLVAGGKAGVTEFAPAATWVAVGGIDGEVRIHPLRGDEAAVTLGGHRGCVSALAAFGDRIISGGEDGTVRVSDRYGTEVAVVRAHPSWVTDCVVASDRRTLVTTGSDGSIRVWDLPRLAQETVGGPVDWLNTCAVSPSPPAPLLTGGQDGVVRLWSGATSKPVWTWADPIRSCAFGPDGTWLVAATATGTALLRDVGDGWADTVHPGAAGCAVTTDLFARWDEAGTLEIRSVTGPDVYRREHEHPIRAAAFLPRHRMIIADASGAVAVWHYPKGRLRPLPLSPPGPTRAMHRAADQLTLICDAGIATFDVRSLRPLAVATFPGAGEVTHGSISADGQWLSTTSASGELRIWPLAGLAETPGWQPVAAMRVDGSLYESAWIPGGLDLCAAGRRGLYAFTFRPPR</sequence>
<dbReference type="Gene3D" id="3.40.50.300">
    <property type="entry name" value="P-loop containing nucleotide triphosphate hydrolases"/>
    <property type="match status" value="1"/>
</dbReference>
<dbReference type="PANTHER" id="PTHR19879">
    <property type="entry name" value="TRANSCRIPTION INITIATION FACTOR TFIID"/>
    <property type="match status" value="1"/>
</dbReference>
<keyword evidence="1 3" id="KW-0853">WD repeat</keyword>
<dbReference type="InterPro" id="IPR027417">
    <property type="entry name" value="P-loop_NTPase"/>
</dbReference>
<dbReference type="InterPro" id="IPR036322">
    <property type="entry name" value="WD40_repeat_dom_sf"/>
</dbReference>
<evidence type="ECO:0000256" key="1">
    <source>
        <dbReference type="ARBA" id="ARBA00022574"/>
    </source>
</evidence>
<dbReference type="SUPFAM" id="SSF52540">
    <property type="entry name" value="P-loop containing nucleoside triphosphate hydrolases"/>
    <property type="match status" value="1"/>
</dbReference>
<dbReference type="GO" id="GO:0005829">
    <property type="term" value="C:cytosol"/>
    <property type="evidence" value="ECO:0007669"/>
    <property type="project" value="UniProtKB-ARBA"/>
</dbReference>
<dbReference type="CDD" id="cd00200">
    <property type="entry name" value="WD40"/>
    <property type="match status" value="1"/>
</dbReference>
<dbReference type="Gene3D" id="2.130.10.10">
    <property type="entry name" value="YVTN repeat-like/Quinoprotein amine dehydrogenase"/>
    <property type="match status" value="4"/>
</dbReference>
<dbReference type="PRINTS" id="PR00320">
    <property type="entry name" value="GPROTEINBRPT"/>
</dbReference>
<comment type="caution">
    <text evidence="5">The sequence shown here is derived from an EMBL/GenBank/DDBJ whole genome shotgun (WGS) entry which is preliminary data.</text>
</comment>
<dbReference type="SUPFAM" id="SSF50978">
    <property type="entry name" value="WD40 repeat-like"/>
    <property type="match status" value="2"/>
</dbReference>
<dbReference type="PROSITE" id="PS50082">
    <property type="entry name" value="WD_REPEATS_2"/>
    <property type="match status" value="3"/>
</dbReference>
<dbReference type="InterPro" id="IPR001680">
    <property type="entry name" value="WD40_rpt"/>
</dbReference>
<dbReference type="Pfam" id="PF00400">
    <property type="entry name" value="WD40"/>
    <property type="match status" value="6"/>
</dbReference>
<evidence type="ECO:0000256" key="2">
    <source>
        <dbReference type="ARBA" id="ARBA00022737"/>
    </source>
</evidence>
<dbReference type="PROSITE" id="PS00678">
    <property type="entry name" value="WD_REPEATS_1"/>
    <property type="match status" value="2"/>
</dbReference>
<gene>
    <name evidence="5" type="ORF">Acy02nite_61760</name>
</gene>
<proteinExistence type="predicted"/>
<dbReference type="PANTHER" id="PTHR19879:SF9">
    <property type="entry name" value="TRANSCRIPTION INITIATION FACTOR TFIID SUBUNIT 5"/>
    <property type="match status" value="1"/>
</dbReference>
<evidence type="ECO:0000313" key="5">
    <source>
        <dbReference type="EMBL" id="GID68295.1"/>
    </source>
</evidence>
<accession>A0A919ILL0</accession>
<dbReference type="EMBL" id="BOMH01000045">
    <property type="protein sequence ID" value="GID68295.1"/>
    <property type="molecule type" value="Genomic_DNA"/>
</dbReference>
<dbReference type="RefSeq" id="WP_203747359.1">
    <property type="nucleotide sequence ID" value="NZ_BOMH01000045.1"/>
</dbReference>
<dbReference type="Proteomes" id="UP000619479">
    <property type="component" value="Unassembled WGS sequence"/>
</dbReference>
<dbReference type="GO" id="GO:0043531">
    <property type="term" value="F:ADP binding"/>
    <property type="evidence" value="ECO:0007669"/>
    <property type="project" value="InterPro"/>
</dbReference>
<dbReference type="InterPro" id="IPR019775">
    <property type="entry name" value="WD40_repeat_CS"/>
</dbReference>
<dbReference type="InterPro" id="IPR036388">
    <property type="entry name" value="WH-like_DNA-bd_sf"/>
</dbReference>
<dbReference type="Pfam" id="PF00931">
    <property type="entry name" value="NB-ARC"/>
    <property type="match status" value="1"/>
</dbReference>
<evidence type="ECO:0000313" key="6">
    <source>
        <dbReference type="Proteomes" id="UP000619479"/>
    </source>
</evidence>
<dbReference type="InterPro" id="IPR020472">
    <property type="entry name" value="WD40_PAC1"/>
</dbReference>
<dbReference type="InterPro" id="IPR002182">
    <property type="entry name" value="NB-ARC"/>
</dbReference>
<dbReference type="SMART" id="SM00320">
    <property type="entry name" value="WD40"/>
    <property type="match status" value="10"/>
</dbReference>
<dbReference type="InterPro" id="IPR015943">
    <property type="entry name" value="WD40/YVTN_repeat-like_dom_sf"/>
</dbReference>
<dbReference type="PROSITE" id="PS50294">
    <property type="entry name" value="WD_REPEATS_REGION"/>
    <property type="match status" value="2"/>
</dbReference>
<feature type="domain" description="NB-ARC" evidence="4">
    <location>
        <begin position="54"/>
        <end position="174"/>
    </location>
</feature>
<keyword evidence="2" id="KW-0677">Repeat</keyword>
<reference evidence="5" key="1">
    <citation type="submission" date="2021-01" db="EMBL/GenBank/DDBJ databases">
        <title>Whole genome shotgun sequence of Actinoplanes cyaneus NBRC 14990.</title>
        <authorList>
            <person name="Komaki H."/>
            <person name="Tamura T."/>
        </authorList>
    </citation>
    <scope>NUCLEOTIDE SEQUENCE</scope>
    <source>
        <strain evidence="5">NBRC 14990</strain>
    </source>
</reference>
<organism evidence="5 6">
    <name type="scientific">Actinoplanes cyaneus</name>
    <dbReference type="NCBI Taxonomy" id="52696"/>
    <lineage>
        <taxon>Bacteria</taxon>
        <taxon>Bacillati</taxon>
        <taxon>Actinomycetota</taxon>
        <taxon>Actinomycetes</taxon>
        <taxon>Micromonosporales</taxon>
        <taxon>Micromonosporaceae</taxon>
        <taxon>Actinoplanes</taxon>
    </lineage>
</organism>
<dbReference type="Gene3D" id="1.10.10.10">
    <property type="entry name" value="Winged helix-like DNA-binding domain superfamily/Winged helix DNA-binding domain"/>
    <property type="match status" value="1"/>
</dbReference>
<dbReference type="AlphaFoldDB" id="A0A919ILL0"/>
<protein>
    <recommendedName>
        <fullName evidence="4">NB-ARC domain-containing protein</fullName>
    </recommendedName>
</protein>
<evidence type="ECO:0000256" key="3">
    <source>
        <dbReference type="PROSITE-ProRule" id="PRU00221"/>
    </source>
</evidence>
<name>A0A919ILL0_9ACTN</name>
<feature type="repeat" description="WD" evidence="3">
    <location>
        <begin position="547"/>
        <end position="588"/>
    </location>
</feature>
<evidence type="ECO:0000259" key="4">
    <source>
        <dbReference type="Pfam" id="PF00931"/>
    </source>
</evidence>
<feature type="repeat" description="WD" evidence="3">
    <location>
        <begin position="810"/>
        <end position="832"/>
    </location>
</feature>
<feature type="repeat" description="WD" evidence="3">
    <location>
        <begin position="749"/>
        <end position="782"/>
    </location>
</feature>